<proteinExistence type="predicted"/>
<organism evidence="1 2">
    <name type="scientific">Metallosphaera sedula</name>
    <dbReference type="NCBI Taxonomy" id="43687"/>
    <lineage>
        <taxon>Archaea</taxon>
        <taxon>Thermoproteota</taxon>
        <taxon>Thermoprotei</taxon>
        <taxon>Sulfolobales</taxon>
        <taxon>Sulfolobaceae</taxon>
        <taxon>Metallosphaera</taxon>
    </lineage>
</organism>
<reference evidence="1 2" key="1">
    <citation type="journal article" date="2014" name="J. Bacteriol.">
        <title>Role of an Archaeal PitA Transporter in the Copper and Arsenic Resistance of Metallosphaera sedula, an Extreme Thermoacidophile.</title>
        <authorList>
            <person name="McCarthy S."/>
            <person name="Ai C."/>
            <person name="Wheaton G."/>
            <person name="Tevatia R."/>
            <person name="Eckrich V."/>
            <person name="Kelly R."/>
            <person name="Blum P."/>
        </authorList>
    </citation>
    <scope>NUCLEOTIDE SEQUENCE [LARGE SCALE GENOMIC DNA]</scope>
    <source>
        <strain evidence="1 2">CuR1</strain>
    </source>
</reference>
<evidence type="ECO:0000313" key="1">
    <source>
        <dbReference type="EMBL" id="AIM27890.1"/>
    </source>
</evidence>
<gene>
    <name evidence="1" type="ORF">HA72_1751</name>
</gene>
<dbReference type="OMA" id="CGRVFPE"/>
<sequence length="92" mass="10453">MVIFKNIKSILVNMSQSHVCLTCGRPFPEGQGIILTLAGRTLEFHSKACAYSFLKDLVFSISEDCVSSPLRDVYEKRQEALEEMKKRAEKKI</sequence>
<dbReference type="EMBL" id="CP008822">
    <property type="protein sequence ID" value="AIM27890.1"/>
    <property type="molecule type" value="Genomic_DNA"/>
</dbReference>
<dbReference type="AlphaFoldDB" id="A0A088E989"/>
<protein>
    <submittedName>
        <fullName evidence="1">Uncharacterized protein</fullName>
    </submittedName>
</protein>
<dbReference type="Proteomes" id="UP000029084">
    <property type="component" value="Chromosome"/>
</dbReference>
<accession>A0A088E989</accession>
<name>A0A088E989_9CREN</name>
<evidence type="ECO:0000313" key="2">
    <source>
        <dbReference type="Proteomes" id="UP000029084"/>
    </source>
</evidence>